<dbReference type="EMBL" id="PVXL01000013">
    <property type="protein sequence ID" value="PRR77179.1"/>
    <property type="molecule type" value="Genomic_DNA"/>
</dbReference>
<reference evidence="1 2" key="1">
    <citation type="submission" date="2018-03" db="EMBL/GenBank/DDBJ databases">
        <title>Genome sequence of Moorella stamsii DSM 26217.</title>
        <authorList>
            <person name="Poehlein A."/>
            <person name="Daniel R."/>
        </authorList>
    </citation>
    <scope>NUCLEOTIDE SEQUENCE [LARGE SCALE GENOMIC DNA]</scope>
    <source>
        <strain evidence="2">DSM 26217</strain>
    </source>
</reference>
<comment type="caution">
    <text evidence="1">The sequence shown here is derived from an EMBL/GenBank/DDBJ whole genome shotgun (WGS) entry which is preliminary data.</text>
</comment>
<dbReference type="RefSeq" id="WP_054936434.1">
    <property type="nucleotide sequence ID" value="NZ_PVXL01000013.1"/>
</dbReference>
<proteinExistence type="predicted"/>
<sequence length="153" mass="16691">MDYLHVAQLTKAGLDTSTIGRQLGLHPDLVIEFQELEQRTSGATQLADSLPGRLLNGHPLPLAGDDACSLFLAELQSQHGFSPAKAHSYLVLLEELAAENLAQERPPEAVVYYAVADHEPPGKALSECEFVPVQVSYYSEGPRDSHPGYFSYV</sequence>
<evidence type="ECO:0000313" key="1">
    <source>
        <dbReference type="EMBL" id="PRR77179.1"/>
    </source>
</evidence>
<accession>A0A9X7J5U1</accession>
<dbReference type="Proteomes" id="UP000239430">
    <property type="component" value="Unassembled WGS sequence"/>
</dbReference>
<protein>
    <submittedName>
        <fullName evidence="1">Uncharacterized protein</fullName>
    </submittedName>
</protein>
<organism evidence="1 2">
    <name type="scientific">Neomoorella stamsii</name>
    <dbReference type="NCBI Taxonomy" id="1266720"/>
    <lineage>
        <taxon>Bacteria</taxon>
        <taxon>Bacillati</taxon>
        <taxon>Bacillota</taxon>
        <taxon>Clostridia</taxon>
        <taxon>Neomoorellales</taxon>
        <taxon>Neomoorellaceae</taxon>
        <taxon>Neomoorella</taxon>
    </lineage>
</organism>
<dbReference type="AlphaFoldDB" id="A0A9X7J5U1"/>
<evidence type="ECO:0000313" key="2">
    <source>
        <dbReference type="Proteomes" id="UP000239430"/>
    </source>
</evidence>
<keyword evidence="2" id="KW-1185">Reference proteome</keyword>
<gene>
    <name evidence="1" type="ORF">MOST_03070</name>
</gene>
<name>A0A9X7J5U1_9FIRM</name>